<dbReference type="PROSITE" id="PS50109">
    <property type="entry name" value="HIS_KIN"/>
    <property type="match status" value="1"/>
</dbReference>
<accession>A0A839IL16</accession>
<comment type="caution">
    <text evidence="5">The sequence shown here is derived from an EMBL/GenBank/DDBJ whole genome shotgun (WGS) entry which is preliminary data.</text>
</comment>
<dbReference type="AlphaFoldDB" id="A0A839IL16"/>
<name>A0A839IL16_9GAMM</name>
<dbReference type="PANTHER" id="PTHR43065">
    <property type="entry name" value="SENSOR HISTIDINE KINASE"/>
    <property type="match status" value="1"/>
</dbReference>
<evidence type="ECO:0000313" key="6">
    <source>
        <dbReference type="Proteomes" id="UP000565262"/>
    </source>
</evidence>
<dbReference type="InterPro" id="IPR005467">
    <property type="entry name" value="His_kinase_dom"/>
</dbReference>
<evidence type="ECO:0000259" key="4">
    <source>
        <dbReference type="PROSITE" id="PS50109"/>
    </source>
</evidence>
<dbReference type="GO" id="GO:0000155">
    <property type="term" value="F:phosphorelay sensor kinase activity"/>
    <property type="evidence" value="ECO:0007669"/>
    <property type="project" value="InterPro"/>
</dbReference>
<dbReference type="SMART" id="SM00387">
    <property type="entry name" value="HATPase_c"/>
    <property type="match status" value="1"/>
</dbReference>
<evidence type="ECO:0000313" key="5">
    <source>
        <dbReference type="EMBL" id="MBB1485571.1"/>
    </source>
</evidence>
<dbReference type="Gene3D" id="1.10.287.130">
    <property type="match status" value="1"/>
</dbReference>
<dbReference type="InterPro" id="IPR003594">
    <property type="entry name" value="HATPase_dom"/>
</dbReference>
<dbReference type="EC" id="2.7.13.3" evidence="2"/>
<dbReference type="SUPFAM" id="SSF55874">
    <property type="entry name" value="ATPase domain of HSP90 chaperone/DNA topoisomerase II/histidine kinase"/>
    <property type="match status" value="1"/>
</dbReference>
<dbReference type="InterPro" id="IPR003661">
    <property type="entry name" value="HisK_dim/P_dom"/>
</dbReference>
<dbReference type="CDD" id="cd00082">
    <property type="entry name" value="HisKA"/>
    <property type="match status" value="1"/>
</dbReference>
<protein>
    <recommendedName>
        <fullName evidence="2">histidine kinase</fullName>
        <ecNumber evidence="2">2.7.13.3</ecNumber>
    </recommendedName>
</protein>
<evidence type="ECO:0000256" key="2">
    <source>
        <dbReference type="ARBA" id="ARBA00012438"/>
    </source>
</evidence>
<organism evidence="5 6">
    <name type="scientific">Oceanospirillum sediminis</name>
    <dbReference type="NCBI Taxonomy" id="2760088"/>
    <lineage>
        <taxon>Bacteria</taxon>
        <taxon>Pseudomonadati</taxon>
        <taxon>Pseudomonadota</taxon>
        <taxon>Gammaproteobacteria</taxon>
        <taxon>Oceanospirillales</taxon>
        <taxon>Oceanospirillaceae</taxon>
        <taxon>Oceanospirillum</taxon>
    </lineage>
</organism>
<dbReference type="Proteomes" id="UP000565262">
    <property type="component" value="Unassembled WGS sequence"/>
</dbReference>
<keyword evidence="6" id="KW-1185">Reference proteome</keyword>
<dbReference type="Pfam" id="PF02518">
    <property type="entry name" value="HATPase_c"/>
    <property type="match status" value="1"/>
</dbReference>
<keyword evidence="3" id="KW-0597">Phosphoprotein</keyword>
<gene>
    <name evidence="5" type="ORF">H4O21_02980</name>
</gene>
<reference evidence="5 6" key="1">
    <citation type="submission" date="2020-08" db="EMBL/GenBank/DDBJ databases">
        <title>Oceanospirillum sp. nov. isolated from marine sediment.</title>
        <authorList>
            <person name="Ji X."/>
        </authorList>
    </citation>
    <scope>NUCLEOTIDE SEQUENCE [LARGE SCALE GENOMIC DNA]</scope>
    <source>
        <strain evidence="5 6">D5</strain>
    </source>
</reference>
<dbReference type="PRINTS" id="PR00344">
    <property type="entry name" value="BCTRLSENSOR"/>
</dbReference>
<sequence>MPTLIPDIPETQEHKIERLKKIIQVLMDRAEHSLNSEGSDFSLFQTTVTLEEKVRQRTRELHDAMDQLALANKQLDTSLTELKKTQNQLVESRKMAALGGLVAGVAHEINTPAGIAVTAASLIGEEIKELRLLLQEEKLSRTRLDEFLNTIGDSNTLTLRNLQRVSRLVKDFKEVAVNQSNMEKHTIRLDQLIRNTCQFLQPNLTDKQTRLNLNLEKGVYAHTYSIAIEQIITNLITNSLEHGFQPEHLQPAITIESRTDNNNIQLIFSDNGQGIAEEIRERIFEPFYTTRRGQGGTGLGLHITYNLVTEILQGQIEYQPDSKSGARFCICFPFESSG</sequence>
<dbReference type="CDD" id="cd00075">
    <property type="entry name" value="HATPase"/>
    <property type="match status" value="1"/>
</dbReference>
<dbReference type="EMBL" id="JACJFM010000003">
    <property type="protein sequence ID" value="MBB1485571.1"/>
    <property type="molecule type" value="Genomic_DNA"/>
</dbReference>
<feature type="domain" description="Histidine kinase" evidence="4">
    <location>
        <begin position="104"/>
        <end position="336"/>
    </location>
</feature>
<evidence type="ECO:0000256" key="3">
    <source>
        <dbReference type="ARBA" id="ARBA00022553"/>
    </source>
</evidence>
<comment type="catalytic activity">
    <reaction evidence="1">
        <text>ATP + protein L-histidine = ADP + protein N-phospho-L-histidine.</text>
        <dbReference type="EC" id="2.7.13.3"/>
    </reaction>
</comment>
<dbReference type="Gene3D" id="3.30.565.10">
    <property type="entry name" value="Histidine kinase-like ATPase, C-terminal domain"/>
    <property type="match status" value="1"/>
</dbReference>
<proteinExistence type="predicted"/>
<dbReference type="InterPro" id="IPR004358">
    <property type="entry name" value="Sig_transdc_His_kin-like_C"/>
</dbReference>
<evidence type="ECO:0000256" key="1">
    <source>
        <dbReference type="ARBA" id="ARBA00000085"/>
    </source>
</evidence>
<dbReference type="InterPro" id="IPR036890">
    <property type="entry name" value="HATPase_C_sf"/>
</dbReference>
<dbReference type="RefSeq" id="WP_182807362.1">
    <property type="nucleotide sequence ID" value="NZ_JACJFM010000003.1"/>
</dbReference>
<dbReference type="PANTHER" id="PTHR43065:SF47">
    <property type="match status" value="1"/>
</dbReference>